<keyword evidence="1" id="KW-0175">Coiled coil</keyword>
<dbReference type="OrthoDB" id="10031156at2759"/>
<gene>
    <name evidence="4" type="ORF">CDD82_2646</name>
</gene>
<evidence type="ECO:0000313" key="4">
    <source>
        <dbReference type="EMBL" id="PHH83774.1"/>
    </source>
</evidence>
<evidence type="ECO:0000256" key="1">
    <source>
        <dbReference type="SAM" id="Coils"/>
    </source>
</evidence>
<dbReference type="Pfam" id="PF25794">
    <property type="entry name" value="SACS"/>
    <property type="match status" value="1"/>
</dbReference>
<comment type="caution">
    <text evidence="4">The sequence shown here is derived from an EMBL/GenBank/DDBJ whole genome shotgun (WGS) entry which is preliminary data.</text>
</comment>
<evidence type="ECO:0000313" key="5">
    <source>
        <dbReference type="Proteomes" id="UP000224854"/>
    </source>
</evidence>
<dbReference type="Proteomes" id="UP000224854">
    <property type="component" value="Unassembled WGS sequence"/>
</dbReference>
<reference evidence="4 5" key="1">
    <citation type="submission" date="2017-06" db="EMBL/GenBank/DDBJ databases">
        <title>Ant-infecting Ophiocordyceps genomes reveal a high diversity of potential behavioral manipulation genes and a possible major role for enterotoxins.</title>
        <authorList>
            <person name="De Bekker C."/>
            <person name="Evans H.C."/>
            <person name="Brachmann A."/>
            <person name="Hughes D.P."/>
        </authorList>
    </citation>
    <scope>NUCLEOTIDE SEQUENCE [LARGE SCALE GENOMIC DNA]</scope>
    <source>
        <strain evidence="4 5">1348a</strain>
    </source>
</reference>
<sequence length="1628" mass="180374">MDYSKLRATALSSGQDEEAVTVDTRALIDKVLARYSGEWTTLRELIQNAADASAESVSIKWETIPSIQVPLPQTPTRSDLLKHTISYHTLRRLVVQNDGQPFNEMDWNRLKRIAEGNPDETKIGAFGVGFYSVFADCEEPFVSSGSQAMAFYWKGNSLFTRKSQLPPEQTTNNTVFVLDYRNATTPLPNLLSLDFWIDDHCILSLTKKASPSTALAFPKDLETRTQGGLVNINGVARTSTQIDASYMSVSLFARLTLSASSGASRLKSQIETSNSQTNKDTQDATKLNSASIFLRVTSADITTNIVPSFAAELQRATKKPPPKTTKLSILTTSFDEEQASEASNNTATSNQDADIFASVLPSKKPGGRIFIGFPTMQTTGAGMHTWNMELLRATGIVLRLAFANEMQDLGQRVRFGIEPGKRIPGSVITKYLPEALHISKTFAFTDSTPSSNVGKIIEEAFWLCYKKLTLEVYSTQGVLTSDNVRIGSDELSSFLDTIPVIPTAMEQSAIVRKLMDFGLVSHVAVSDISQELQSKALTKAQAINFLKWLGRRSLNGDLDAGSRNALLSVAITTTGDDSNQGQVIALQTILNFQNAGKVPPHLPIPPTTIPLALTASCPVPELEALGWEPLGIVPWLSFLLETTDSRPESESITKSPKFAIQILTILSKNWDLINNKDRENIVSLVKDRTIVPTRLGMKLPNEAFFTTVKLFDDLPIITGCEKVKDKFLAALGVRRTVDLDTIFNRLLNKSGDKKEKAWSHVELIKYLASVQKDIPLDDINKLKESRICLAEANTKGSEVKNGAQTLYKVSELFEPKDTLRTLNLPILQWPGFPATLRTNSPERIFLSLLGLRTHPSVPELVDLMASDNENLRTSAMAFFIANHHTNHYADFDLASTSKAILPLKNGSQLVTPSSCFINERAAALGFNILKKELHAHAIKFGVAYDPPIGECIKRLLASPPKDHDTATTCCFVPITPTKNTRATAKDGPRYISPSKTYLGASATYGAIFDFVDFGAEANVFLFHCGAKNEPTKLEVAQMLCNEPSRLLDLLSSVDKYLELLKSLAEAASELVASNKGDATDLEEELEAPIKQYRLASANQITVVDDIISYRLFKEHLSCAPEDDALENFYIKLGAQKLSSMVREDVRVGNRMLKHELAEPLRKHVIERSKIFLYEYVNYRRDAIKHDSKWLEKHLRVEIVRTVSLRRTLHGQHRSHTEKRSAAGANEGLSWILYVAEGGPPDMYQVGQAVCQMLLDRPNQQAYLFFEPFLNLDLYGLRARGYNVDRILRAKAAEARIAEEQRLQALEEEQERIQEREKSWSQGGAEAIEATARAEPPTMPGGWGPHDESPGGSSNSESKNGESKKTGNIISRLGRRLGFDSGISNGQKSDAQQQLEEFVDAPTTQKHTTQMHAESDDGPLRHPAGMQQDLLNAVRACQPHGSSSLVNVATTSEVKEQQAYCDSTPATNLALVAEAFNGIRVYLSKTLSEDMRSQFLADNHEAITLFASVLIEIGAIYALSPQVVHIFHDPQSRVIAFNYNGSIFCNVRFFLHLHAAQLKASPFGTPRVEAGTWWWVVFAHELSHNLVKVHNSQHSYYTESFIQEYMGKMMAKASQWVRQGPAPPYQATE</sequence>
<dbReference type="SUPFAM" id="SSF55874">
    <property type="entry name" value="ATPase domain of HSP90 chaperone/DNA topoisomerase II/histidine kinase"/>
    <property type="match status" value="1"/>
</dbReference>
<dbReference type="InterPro" id="IPR022155">
    <property type="entry name" value="DUF3684"/>
</dbReference>
<evidence type="ECO:0000259" key="3">
    <source>
        <dbReference type="Pfam" id="PF25794"/>
    </source>
</evidence>
<dbReference type="PANTHER" id="PTHR47839:SF1">
    <property type="entry name" value="DOMAIN PROTEIN, PUTATIVE (AFU_ORTHOLOGUE AFUA_6G04830)-RELATED"/>
    <property type="match status" value="1"/>
</dbReference>
<dbReference type="NCBIfam" id="NF047352">
    <property type="entry name" value="P_loop_sacsin"/>
    <property type="match status" value="1"/>
</dbReference>
<dbReference type="InterPro" id="IPR036890">
    <property type="entry name" value="HATPase_C_sf"/>
</dbReference>
<dbReference type="Gene3D" id="3.30.565.10">
    <property type="entry name" value="Histidine kinase-like ATPase, C-terminal domain"/>
    <property type="match status" value="1"/>
</dbReference>
<name>A0A2C5ZWD1_9HYPO</name>
<dbReference type="InterPro" id="IPR058210">
    <property type="entry name" value="SACS/Nov_dom"/>
</dbReference>
<feature type="domain" description="Sacsin/Nov" evidence="3">
    <location>
        <begin position="27"/>
        <end position="149"/>
    </location>
</feature>
<dbReference type="Pfam" id="PF12449">
    <property type="entry name" value="DUF3684"/>
    <property type="match status" value="3"/>
</dbReference>
<feature type="coiled-coil region" evidence="1">
    <location>
        <begin position="1288"/>
        <end position="1317"/>
    </location>
</feature>
<protein>
    <recommendedName>
        <fullName evidence="3">Sacsin/Nov domain-containing protein</fullName>
    </recommendedName>
</protein>
<dbReference type="PANTHER" id="PTHR47839">
    <property type="entry name" value="DOMAIN PROTEIN, PUTATIVE (AFU_ORTHOLOGUE AFUA_6G04830)-RELATED"/>
    <property type="match status" value="1"/>
</dbReference>
<proteinExistence type="predicted"/>
<accession>A0A2C5ZWD1</accession>
<evidence type="ECO:0000256" key="2">
    <source>
        <dbReference type="SAM" id="MobiDB-lite"/>
    </source>
</evidence>
<feature type="region of interest" description="Disordered" evidence="2">
    <location>
        <begin position="1333"/>
        <end position="1367"/>
    </location>
</feature>
<organism evidence="4 5">
    <name type="scientific">Ophiocordyceps australis</name>
    <dbReference type="NCBI Taxonomy" id="1399860"/>
    <lineage>
        <taxon>Eukaryota</taxon>
        <taxon>Fungi</taxon>
        <taxon>Dikarya</taxon>
        <taxon>Ascomycota</taxon>
        <taxon>Pezizomycotina</taxon>
        <taxon>Sordariomycetes</taxon>
        <taxon>Hypocreomycetidae</taxon>
        <taxon>Hypocreales</taxon>
        <taxon>Ophiocordycipitaceae</taxon>
        <taxon>Ophiocordyceps</taxon>
    </lineage>
</organism>
<dbReference type="EMBL" id="NJEU01000002">
    <property type="protein sequence ID" value="PHH83774.1"/>
    <property type="molecule type" value="Genomic_DNA"/>
</dbReference>
<keyword evidence="5" id="KW-1185">Reference proteome</keyword>